<dbReference type="AlphaFoldDB" id="A0A7L5BZH1"/>
<dbReference type="NCBIfam" id="TIGR00066">
    <property type="entry name" value="g_glut_trans"/>
    <property type="match status" value="1"/>
</dbReference>
<comment type="similarity">
    <text evidence="3 11">Belongs to the gamma-glutamyltransferase family.</text>
</comment>
<keyword evidence="7 11" id="KW-0012">Acyltransferase</keyword>
<name>A0A7L5BZH1_9RHOB</name>
<dbReference type="EC" id="3.4.19.13" evidence="11"/>
<dbReference type="Gene3D" id="3.60.20.40">
    <property type="match status" value="1"/>
</dbReference>
<dbReference type="InterPro" id="IPR029055">
    <property type="entry name" value="Ntn_hydrolases_N"/>
</dbReference>
<keyword evidence="13" id="KW-1185">Reference proteome</keyword>
<dbReference type="PRINTS" id="PR01210">
    <property type="entry name" value="GGTRANSPTASE"/>
</dbReference>
<feature type="binding site" evidence="10">
    <location>
        <position position="439"/>
    </location>
    <ligand>
        <name>L-glutamate</name>
        <dbReference type="ChEBI" id="CHEBI:29985"/>
    </ligand>
</feature>
<gene>
    <name evidence="12" type="primary">ggt</name>
    <name evidence="12" type="ORF">G5B40_12625</name>
</gene>
<dbReference type="GO" id="GO:0103068">
    <property type="term" value="F:leukotriene C4 gamma-glutamyl transferase activity"/>
    <property type="evidence" value="ECO:0007669"/>
    <property type="project" value="UniProtKB-EC"/>
</dbReference>
<evidence type="ECO:0000256" key="11">
    <source>
        <dbReference type="RuleBase" id="RU368036"/>
    </source>
</evidence>
<evidence type="ECO:0000256" key="6">
    <source>
        <dbReference type="ARBA" id="ARBA00023145"/>
    </source>
</evidence>
<dbReference type="Gene3D" id="1.10.246.130">
    <property type="match status" value="1"/>
</dbReference>
<reference evidence="12 13" key="1">
    <citation type="submission" date="2020-02" db="EMBL/GenBank/DDBJ databases">
        <title>complete genome sequence of Rhodobacteraceae bacterium.</title>
        <authorList>
            <person name="Park J."/>
            <person name="Kim Y.-S."/>
            <person name="Kim K.-H."/>
        </authorList>
    </citation>
    <scope>NUCLEOTIDE SEQUENCE [LARGE SCALE GENOMIC DNA]</scope>
    <source>
        <strain evidence="12 13">RR4-56</strain>
    </source>
</reference>
<comment type="catalytic activity">
    <reaction evidence="1 11">
        <text>an S-substituted glutathione + H2O = an S-substituted L-cysteinylglycine + L-glutamate</text>
        <dbReference type="Rhea" id="RHEA:59468"/>
        <dbReference type="ChEBI" id="CHEBI:15377"/>
        <dbReference type="ChEBI" id="CHEBI:29985"/>
        <dbReference type="ChEBI" id="CHEBI:90779"/>
        <dbReference type="ChEBI" id="CHEBI:143103"/>
        <dbReference type="EC" id="3.4.19.13"/>
    </reaction>
</comment>
<dbReference type="SUPFAM" id="SSF56235">
    <property type="entry name" value="N-terminal nucleophile aminohydrolases (Ntn hydrolases)"/>
    <property type="match status" value="1"/>
</dbReference>
<comment type="catalytic activity">
    <reaction evidence="2 11">
        <text>glutathione + H2O = L-cysteinylglycine + L-glutamate</text>
        <dbReference type="Rhea" id="RHEA:28807"/>
        <dbReference type="ChEBI" id="CHEBI:15377"/>
        <dbReference type="ChEBI" id="CHEBI:29985"/>
        <dbReference type="ChEBI" id="CHEBI:57925"/>
        <dbReference type="ChEBI" id="CHEBI:61694"/>
        <dbReference type="EC" id="3.4.19.13"/>
    </reaction>
</comment>
<evidence type="ECO:0000256" key="5">
    <source>
        <dbReference type="ARBA" id="ARBA00022801"/>
    </source>
</evidence>
<dbReference type="InterPro" id="IPR043138">
    <property type="entry name" value="GGT_lsub"/>
</dbReference>
<evidence type="ECO:0000256" key="2">
    <source>
        <dbReference type="ARBA" id="ARBA00001089"/>
    </source>
</evidence>
<dbReference type="RefSeq" id="WP_165099186.1">
    <property type="nucleotide sequence ID" value="NZ_CP049056.1"/>
</dbReference>
<evidence type="ECO:0000256" key="3">
    <source>
        <dbReference type="ARBA" id="ARBA00009381"/>
    </source>
</evidence>
<comment type="subunit">
    <text evidence="11">This enzyme consists of two polypeptide chains, which are synthesized in precursor form from a single polypeptide.</text>
</comment>
<evidence type="ECO:0000256" key="10">
    <source>
        <dbReference type="PIRSR" id="PIRSR600101-2"/>
    </source>
</evidence>
<evidence type="ECO:0000313" key="12">
    <source>
        <dbReference type="EMBL" id="QIE56228.1"/>
    </source>
</evidence>
<dbReference type="Pfam" id="PF01019">
    <property type="entry name" value="G_glu_transpept"/>
    <property type="match status" value="1"/>
</dbReference>
<comment type="catalytic activity">
    <reaction evidence="8 11">
        <text>an N-terminal (5-L-glutamyl)-[peptide] + an alpha-amino acid = 5-L-glutamyl amino acid + an N-terminal L-alpha-aminoacyl-[peptide]</text>
        <dbReference type="Rhea" id="RHEA:23904"/>
        <dbReference type="Rhea" id="RHEA-COMP:9780"/>
        <dbReference type="Rhea" id="RHEA-COMP:9795"/>
        <dbReference type="ChEBI" id="CHEBI:77644"/>
        <dbReference type="ChEBI" id="CHEBI:78597"/>
        <dbReference type="ChEBI" id="CHEBI:78599"/>
        <dbReference type="ChEBI" id="CHEBI:78608"/>
        <dbReference type="EC" id="2.3.2.2"/>
    </reaction>
</comment>
<comment type="pathway">
    <text evidence="11">Sulfur metabolism; glutathione metabolism.</text>
</comment>
<dbReference type="PANTHER" id="PTHR43199:SF1">
    <property type="entry name" value="GLUTATHIONE HYDROLASE PROENZYME"/>
    <property type="match status" value="1"/>
</dbReference>
<proteinExistence type="inferred from homology"/>
<evidence type="ECO:0000313" key="13">
    <source>
        <dbReference type="Proteomes" id="UP000503336"/>
    </source>
</evidence>
<protein>
    <recommendedName>
        <fullName evidence="11">Glutathione hydrolase proenzyme</fullName>
        <ecNumber evidence="11">2.3.2.2</ecNumber>
        <ecNumber evidence="11">3.4.19.13</ecNumber>
    </recommendedName>
    <component>
        <recommendedName>
            <fullName evidence="11">Glutathione hydrolase large chain</fullName>
        </recommendedName>
    </component>
    <component>
        <recommendedName>
            <fullName evidence="11">Glutathione hydrolase small chain</fullName>
        </recommendedName>
    </component>
</protein>
<keyword evidence="4 11" id="KW-0808">Transferase</keyword>
<organism evidence="12 13">
    <name type="scientific">Pikeienuella piscinae</name>
    <dbReference type="NCBI Taxonomy" id="2748098"/>
    <lineage>
        <taxon>Bacteria</taxon>
        <taxon>Pseudomonadati</taxon>
        <taxon>Pseudomonadota</taxon>
        <taxon>Alphaproteobacteria</taxon>
        <taxon>Rhodobacterales</taxon>
        <taxon>Paracoccaceae</taxon>
        <taxon>Pikeienuella</taxon>
    </lineage>
</organism>
<evidence type="ECO:0000256" key="4">
    <source>
        <dbReference type="ARBA" id="ARBA00022679"/>
    </source>
</evidence>
<dbReference type="EC" id="2.3.2.2" evidence="11"/>
<dbReference type="PANTHER" id="PTHR43199">
    <property type="entry name" value="GLUTATHIONE HYDROLASE"/>
    <property type="match status" value="1"/>
</dbReference>
<evidence type="ECO:0000256" key="8">
    <source>
        <dbReference type="ARBA" id="ARBA00047417"/>
    </source>
</evidence>
<dbReference type="GO" id="GO:0036374">
    <property type="term" value="F:glutathione hydrolase activity"/>
    <property type="evidence" value="ECO:0007669"/>
    <property type="project" value="UniProtKB-UniRule"/>
</dbReference>
<evidence type="ECO:0000256" key="7">
    <source>
        <dbReference type="ARBA" id="ARBA00023315"/>
    </source>
</evidence>
<evidence type="ECO:0000256" key="9">
    <source>
        <dbReference type="PIRSR" id="PIRSR600101-1"/>
    </source>
</evidence>
<dbReference type="UniPathway" id="UPA00204"/>
<keyword evidence="11" id="KW-0317">Glutathione biosynthesis</keyword>
<feature type="active site" description="Nucleophile" evidence="9">
    <location>
        <position position="358"/>
    </location>
</feature>
<sequence>MRKFMVSAPQPEAAEAGLDVLAAGGNVVDAAIAAAFVQTVVDPQMCGIAGFGSLHLHLAGGPHLLIDFHGRAPAAVTPDMWEKRIIRECDDGFGFVLDGRVNEIGRQSATTPMTLRAFDEALTRFGTIPLAKALEPAIALAEDGFAIRPAVHSFWMRGEDKGRIARIHGLTDDPATRKIYCKTDGTPLGVGEVLKNPDMARTLRRIAENGAEDFYSGAIAREIAADMAANGGLLSMDDLAACATEETAPLWISYRGHRVATNQPPGGGLVIALMLRILERFDLAAMGHNSADYIAVVAEAMKIATAEKDARMGDPRFVDIPQDEMLSDAYADAAAARIRRGEKAAVPRLGGGYESRETTHINVADAAGNCVTMTHSLGSSSGVVTEGLGFMYNNCMMVFDPRPGRPGSLAPGKARFTALSPTIVFKGEEPFLLVGAPGGTTITMGNLQAILNVVDFGMTAQEAVSAPRFTATSEVIELTNRILRSTERELQARGYPTKRHPFSHMLPLVHTIRLVDGVLDGGADPAADGMAVGT</sequence>
<evidence type="ECO:0000256" key="1">
    <source>
        <dbReference type="ARBA" id="ARBA00001049"/>
    </source>
</evidence>
<dbReference type="InterPro" id="IPR000101">
    <property type="entry name" value="GGT_peptidase"/>
</dbReference>
<dbReference type="InterPro" id="IPR043137">
    <property type="entry name" value="GGT_ssub_C"/>
</dbReference>
<dbReference type="EMBL" id="CP049056">
    <property type="protein sequence ID" value="QIE56228.1"/>
    <property type="molecule type" value="Genomic_DNA"/>
</dbReference>
<keyword evidence="6 11" id="KW-0865">Zymogen</keyword>
<dbReference type="InterPro" id="IPR051792">
    <property type="entry name" value="GGT_bact"/>
</dbReference>
<dbReference type="GO" id="GO:0006750">
    <property type="term" value="P:glutathione biosynthetic process"/>
    <property type="evidence" value="ECO:0007669"/>
    <property type="project" value="UniProtKB-KW"/>
</dbReference>
<dbReference type="GO" id="GO:0006751">
    <property type="term" value="P:glutathione catabolic process"/>
    <property type="evidence" value="ECO:0007669"/>
    <property type="project" value="UniProtKB-UniRule"/>
</dbReference>
<dbReference type="KEGG" id="hdh:G5B40_12625"/>
<keyword evidence="5 11" id="KW-0378">Hydrolase</keyword>
<accession>A0A7L5BZH1</accession>
<dbReference type="Proteomes" id="UP000503336">
    <property type="component" value="Chromosome"/>
</dbReference>
<comment type="PTM">
    <text evidence="11">Cleaved by autocatalysis into a large and a small subunit.</text>
</comment>